<feature type="domain" description="MmeI-like target recognition" evidence="7">
    <location>
        <begin position="654"/>
        <end position="858"/>
    </location>
</feature>
<dbReference type="InterPro" id="IPR050953">
    <property type="entry name" value="N4_N6_ade-DNA_methylase"/>
</dbReference>
<proteinExistence type="predicted"/>
<dbReference type="EMBL" id="VJON01000006">
    <property type="protein sequence ID" value="TSE35603.1"/>
    <property type="molecule type" value="Genomic_DNA"/>
</dbReference>
<protein>
    <recommendedName>
        <fullName evidence="1">site-specific DNA-methyltransferase (adenine-specific)</fullName>
        <ecNumber evidence="1">2.1.1.72</ecNumber>
    </recommendedName>
</protein>
<name>A0A554XIE9_9BURK</name>
<comment type="caution">
    <text evidence="10">The sequence shown here is derived from an EMBL/GenBank/DDBJ whole genome shotgun (WGS) entry which is preliminary data.</text>
</comment>
<evidence type="ECO:0000259" key="8">
    <source>
        <dbReference type="Pfam" id="PF20467"/>
    </source>
</evidence>
<dbReference type="RefSeq" id="WP_144327612.1">
    <property type="nucleotide sequence ID" value="NZ_VJON01000006.1"/>
</dbReference>
<dbReference type="Proteomes" id="UP000318294">
    <property type="component" value="Unassembled WGS sequence"/>
</dbReference>
<keyword evidence="3" id="KW-0808">Transferase</keyword>
<dbReference type="InterPro" id="IPR002052">
    <property type="entry name" value="DNA_methylase_N6_adenine_CS"/>
</dbReference>
<evidence type="ECO:0000256" key="2">
    <source>
        <dbReference type="ARBA" id="ARBA00022603"/>
    </source>
</evidence>
<accession>A0A554XIE9</accession>
<keyword evidence="2" id="KW-0489">Methyltransferase</keyword>
<dbReference type="Pfam" id="PF20467">
    <property type="entry name" value="MmeI_C"/>
    <property type="match status" value="1"/>
</dbReference>
<gene>
    <name evidence="10" type="ORF">Tchar_00593</name>
</gene>
<evidence type="ECO:0000256" key="3">
    <source>
        <dbReference type="ARBA" id="ARBA00022679"/>
    </source>
</evidence>
<dbReference type="GO" id="GO:0003676">
    <property type="term" value="F:nucleic acid binding"/>
    <property type="evidence" value="ECO:0007669"/>
    <property type="project" value="InterPro"/>
</dbReference>
<dbReference type="EC" id="2.1.1.72" evidence="1"/>
<dbReference type="GO" id="GO:0009007">
    <property type="term" value="F:site-specific DNA-methyltransferase (adenine-specific) activity"/>
    <property type="evidence" value="ECO:0007669"/>
    <property type="project" value="UniProtKB-EC"/>
</dbReference>
<organism evidence="10 11">
    <name type="scientific">Tepidimonas charontis</name>
    <dbReference type="NCBI Taxonomy" id="2267262"/>
    <lineage>
        <taxon>Bacteria</taxon>
        <taxon>Pseudomonadati</taxon>
        <taxon>Pseudomonadota</taxon>
        <taxon>Betaproteobacteria</taxon>
        <taxon>Burkholderiales</taxon>
        <taxon>Tepidimonas</taxon>
    </lineage>
</organism>
<dbReference type="InterPro" id="IPR046818">
    <property type="entry name" value="MmeI_C"/>
</dbReference>
<dbReference type="InterPro" id="IPR046820">
    <property type="entry name" value="MmeI_TRD"/>
</dbReference>
<dbReference type="PANTHER" id="PTHR33841:SF1">
    <property type="entry name" value="DNA METHYLTRANSFERASE A"/>
    <property type="match status" value="1"/>
</dbReference>
<dbReference type="Pfam" id="PF20464">
    <property type="entry name" value="MmeI_N"/>
    <property type="match status" value="1"/>
</dbReference>
<evidence type="ECO:0000259" key="5">
    <source>
        <dbReference type="Pfam" id="PF20464"/>
    </source>
</evidence>
<dbReference type="Pfam" id="PF20466">
    <property type="entry name" value="MmeI_TRD"/>
    <property type="match status" value="1"/>
</dbReference>
<dbReference type="Pfam" id="PF20465">
    <property type="entry name" value="MmeI_hel"/>
    <property type="match status" value="1"/>
</dbReference>
<evidence type="ECO:0000256" key="4">
    <source>
        <dbReference type="ARBA" id="ARBA00047942"/>
    </source>
</evidence>
<dbReference type="Gene3D" id="3.40.50.150">
    <property type="entry name" value="Vaccinia Virus protein VP39"/>
    <property type="match status" value="1"/>
</dbReference>
<keyword evidence="11" id="KW-1185">Reference proteome</keyword>
<evidence type="ECO:0000259" key="6">
    <source>
        <dbReference type="Pfam" id="PF20465"/>
    </source>
</evidence>
<dbReference type="OrthoDB" id="9782445at2"/>
<dbReference type="AlphaFoldDB" id="A0A554XIE9"/>
<dbReference type="GO" id="GO:0032259">
    <property type="term" value="P:methylation"/>
    <property type="evidence" value="ECO:0007669"/>
    <property type="project" value="UniProtKB-KW"/>
</dbReference>
<feature type="domain" description="MmeI-like DNA-methyltransferase" evidence="9">
    <location>
        <begin position="339"/>
        <end position="528"/>
    </location>
</feature>
<sequence>MALSWNEIKNRALAFSKQWANAAREDAEAKPFWLDFFTIFGITDKRVASFEHAVRRLPHAHGRTDGFVDLFWPGVLLVEHKSRGKDLDRAMDQAMGYLAGIAERDLPELVVVCDFACFRVRHLASGETREFALADLHKHIRLFGLLAGYKTQTITPQDPVNIKAAERMGRLHDTLKASGYVGHPLEVMLVRLLFCLFADDTGIFQPAQALRTFIEERTAPDGADLGPWLARLFEVLNTPEHQRSPHLDAQLAAFPYINGRLFEERLPIADFDTAMREALLDACALDWSAISPAIFGSLFQSIMDEQARRNLGAHYTSEENILKLIRPLFLDALWAEFRKVKGHRNRLFEFHKKLRQLTFLDPACGCGNFLVISYRELRQLELEVLRASYQDGQQMLDVHQLIRVDVDQFYGIEIEEFPAQIAQVALWLVDHQMNLRVSEEFGQYFARIPLKSAPHIVHGNALRLDWNDVLPAQRCSYVLGNPPFVGAKYMSAAHRDDTRAVFAGIDNAGLLDLVAAWYVKATRYLQTAVGGHAPVRQATAVPAGVASRPPADLDGTVGLAPAPPRAAFVSTNSITQGEQVGVLWGWLLAQGVHIHFAHRTFAWSNEARGKAAVHCVIVGFGLDDCADKTLFEYAEPRGEPLALPARHINPYLVDGPDVLLPRRSQPLCAVPPIGIGNKPIDGGHYLFTRAERDAFIAQEPGSAKWFRRWLGSDEFLNGGERWVLWLGDCPPSELRAMPRVMQRVQAVRAFRLASSSAPTRKLADTPTRFHVENIPDQPYLIIPKTSSEKRAYIPMGFEQPDVLCGDAVFVCVGATLYHFGVLSSAMHNAWVRAVCGRLKSDFRYSAAIVYNNFPWPDLPAEAAPGSAAHRARAAIEGAAQAVLEARARFQQGDRPATLADLYDPLSMPPVLRKAHQGLDAAVDAAYTLGGAPKAWRTEAERVAYLFTRYRQLTQPLPATVPRPAARRRRSASA</sequence>
<evidence type="ECO:0000313" key="11">
    <source>
        <dbReference type="Proteomes" id="UP000318294"/>
    </source>
</evidence>
<evidence type="ECO:0000259" key="7">
    <source>
        <dbReference type="Pfam" id="PF20466"/>
    </source>
</evidence>
<comment type="catalytic activity">
    <reaction evidence="4">
        <text>a 2'-deoxyadenosine in DNA + S-adenosyl-L-methionine = an N(6)-methyl-2'-deoxyadenosine in DNA + S-adenosyl-L-homocysteine + H(+)</text>
        <dbReference type="Rhea" id="RHEA:15197"/>
        <dbReference type="Rhea" id="RHEA-COMP:12418"/>
        <dbReference type="Rhea" id="RHEA-COMP:12419"/>
        <dbReference type="ChEBI" id="CHEBI:15378"/>
        <dbReference type="ChEBI" id="CHEBI:57856"/>
        <dbReference type="ChEBI" id="CHEBI:59789"/>
        <dbReference type="ChEBI" id="CHEBI:90615"/>
        <dbReference type="ChEBI" id="CHEBI:90616"/>
        <dbReference type="EC" id="2.1.1.72"/>
    </reaction>
</comment>
<dbReference type="InterPro" id="IPR029063">
    <property type="entry name" value="SAM-dependent_MTases_sf"/>
</dbReference>
<dbReference type="InterPro" id="IPR046816">
    <property type="entry name" value="MmeI_Mtase"/>
</dbReference>
<feature type="domain" description="MmeI-like C-terminal" evidence="8">
    <location>
        <begin position="871"/>
        <end position="956"/>
    </location>
</feature>
<feature type="domain" description="MmeI-like N-terminal" evidence="5">
    <location>
        <begin position="11"/>
        <end position="177"/>
    </location>
</feature>
<reference evidence="10 11" key="1">
    <citation type="submission" date="2019-07" db="EMBL/GenBank/DDBJ databases">
        <title>Tepidimonas charontis SPSP-6 draft genome.</title>
        <authorList>
            <person name="Da Costa M.S."/>
            <person name="Froufe H.J.C."/>
            <person name="Egas C."/>
            <person name="Albuquerque L."/>
        </authorList>
    </citation>
    <scope>NUCLEOTIDE SEQUENCE [LARGE SCALE GENOMIC DNA]</scope>
    <source>
        <strain evidence="10 11">SPSP-6</strain>
    </source>
</reference>
<evidence type="ECO:0000256" key="1">
    <source>
        <dbReference type="ARBA" id="ARBA00011900"/>
    </source>
</evidence>
<dbReference type="InterPro" id="IPR046817">
    <property type="entry name" value="MmeI_N"/>
</dbReference>
<feature type="domain" description="MmeI-like DNA-methyltransferase" evidence="9">
    <location>
        <begin position="565"/>
        <end position="631"/>
    </location>
</feature>
<dbReference type="SUPFAM" id="SSF53335">
    <property type="entry name" value="S-adenosyl-L-methionine-dependent methyltransferases"/>
    <property type="match status" value="1"/>
</dbReference>
<feature type="domain" description="MmeI-like helicase spacer" evidence="6">
    <location>
        <begin position="183"/>
        <end position="262"/>
    </location>
</feature>
<dbReference type="PANTHER" id="PTHR33841">
    <property type="entry name" value="DNA METHYLTRANSFERASE YEEA-RELATED"/>
    <property type="match status" value="1"/>
</dbReference>
<dbReference type="Pfam" id="PF20473">
    <property type="entry name" value="MmeI_Mtase"/>
    <property type="match status" value="2"/>
</dbReference>
<evidence type="ECO:0000259" key="9">
    <source>
        <dbReference type="Pfam" id="PF20473"/>
    </source>
</evidence>
<dbReference type="InterPro" id="IPR046819">
    <property type="entry name" value="MmeI_hel"/>
</dbReference>
<dbReference type="PROSITE" id="PS00092">
    <property type="entry name" value="N6_MTASE"/>
    <property type="match status" value="1"/>
</dbReference>
<evidence type="ECO:0000313" key="10">
    <source>
        <dbReference type="EMBL" id="TSE35603.1"/>
    </source>
</evidence>